<feature type="compositionally biased region" description="Low complexity" evidence="1">
    <location>
        <begin position="36"/>
        <end position="79"/>
    </location>
</feature>
<dbReference type="InterPro" id="IPR007484">
    <property type="entry name" value="Peptidase_M28"/>
</dbReference>
<dbReference type="SUPFAM" id="SSF53187">
    <property type="entry name" value="Zn-dependent exopeptidases"/>
    <property type="match status" value="1"/>
</dbReference>
<organism evidence="3 4">
    <name type="scientific">Brachybacterium endophyticum</name>
    <dbReference type="NCBI Taxonomy" id="2182385"/>
    <lineage>
        <taxon>Bacteria</taxon>
        <taxon>Bacillati</taxon>
        <taxon>Actinomycetota</taxon>
        <taxon>Actinomycetes</taxon>
        <taxon>Micrococcales</taxon>
        <taxon>Dermabacteraceae</taxon>
        <taxon>Brachybacterium</taxon>
    </lineage>
</organism>
<evidence type="ECO:0000256" key="1">
    <source>
        <dbReference type="SAM" id="MobiDB-lite"/>
    </source>
</evidence>
<evidence type="ECO:0000313" key="3">
    <source>
        <dbReference type="EMBL" id="PWH05558.1"/>
    </source>
</evidence>
<dbReference type="GO" id="GO:0006508">
    <property type="term" value="P:proteolysis"/>
    <property type="evidence" value="ECO:0007669"/>
    <property type="project" value="InterPro"/>
</dbReference>
<dbReference type="InterPro" id="IPR045175">
    <property type="entry name" value="M28_fam"/>
</dbReference>
<dbReference type="GO" id="GO:0008235">
    <property type="term" value="F:metalloexopeptidase activity"/>
    <property type="evidence" value="ECO:0007669"/>
    <property type="project" value="InterPro"/>
</dbReference>
<accession>A0A2U2RI77</accession>
<dbReference type="RefSeq" id="WP_109276522.1">
    <property type="nucleotide sequence ID" value="NZ_QFKX01000005.1"/>
</dbReference>
<proteinExistence type="predicted"/>
<protein>
    <recommendedName>
        <fullName evidence="2">Peptidase M28 domain-containing protein</fullName>
    </recommendedName>
</protein>
<dbReference type="EMBL" id="QFKX01000005">
    <property type="protein sequence ID" value="PWH05558.1"/>
    <property type="molecule type" value="Genomic_DNA"/>
</dbReference>
<name>A0A2U2RI77_9MICO</name>
<dbReference type="OrthoDB" id="9778250at2"/>
<dbReference type="Proteomes" id="UP000245590">
    <property type="component" value="Unassembled WGS sequence"/>
</dbReference>
<keyword evidence="4" id="KW-1185">Reference proteome</keyword>
<feature type="region of interest" description="Disordered" evidence="1">
    <location>
        <begin position="199"/>
        <end position="235"/>
    </location>
</feature>
<gene>
    <name evidence="3" type="ORF">DEO23_13445</name>
</gene>
<feature type="region of interest" description="Disordered" evidence="1">
    <location>
        <begin position="1"/>
        <end position="100"/>
    </location>
</feature>
<reference evidence="3 4" key="1">
    <citation type="submission" date="2018-05" db="EMBL/GenBank/DDBJ databases">
        <title>Brachybacterium sp. M1HQ-2T, whole genome shotgun sequence.</title>
        <authorList>
            <person name="Tuo L."/>
        </authorList>
    </citation>
    <scope>NUCLEOTIDE SEQUENCE [LARGE SCALE GENOMIC DNA]</scope>
    <source>
        <strain evidence="3 4">M1HQ-2</strain>
    </source>
</reference>
<evidence type="ECO:0000259" key="2">
    <source>
        <dbReference type="Pfam" id="PF04389"/>
    </source>
</evidence>
<feature type="domain" description="Peptidase M28" evidence="2">
    <location>
        <begin position="134"/>
        <end position="201"/>
    </location>
</feature>
<sequence length="235" mass="23950">MAPVPDRHPSASPLHDPSPRPGSTRSPGQLTIALVALGPPARPAAGRGAQRRGPGTTPPRGADGPAEAFSSSRAATAAAPIVSRPRPIGSSANDAARETLSSHLEDAGLSVREVEGMGDFAAQGEGSAGYTRSLVATRPGTDPTGTIVLATHIDSVPGAPGAADAGVGIAVILESLRALGPEAARNDLVVLLVDGEEDGLLRDRRGRTQPPGRLRGRPRDRRRVSALSPARGRSP</sequence>
<dbReference type="Pfam" id="PF04389">
    <property type="entry name" value="Peptidase_M28"/>
    <property type="match status" value="1"/>
</dbReference>
<evidence type="ECO:0000313" key="4">
    <source>
        <dbReference type="Proteomes" id="UP000245590"/>
    </source>
</evidence>
<comment type="caution">
    <text evidence="3">The sequence shown here is derived from an EMBL/GenBank/DDBJ whole genome shotgun (WGS) entry which is preliminary data.</text>
</comment>
<dbReference type="Gene3D" id="3.40.630.10">
    <property type="entry name" value="Zn peptidases"/>
    <property type="match status" value="1"/>
</dbReference>
<dbReference type="PANTHER" id="PTHR12147">
    <property type="entry name" value="METALLOPEPTIDASE M28 FAMILY MEMBER"/>
    <property type="match status" value="1"/>
</dbReference>
<dbReference type="PANTHER" id="PTHR12147:SF26">
    <property type="entry name" value="PEPTIDASE M28 DOMAIN-CONTAINING PROTEIN"/>
    <property type="match status" value="1"/>
</dbReference>
<feature type="compositionally biased region" description="Basic residues" evidence="1">
    <location>
        <begin position="214"/>
        <end position="224"/>
    </location>
</feature>
<dbReference type="AlphaFoldDB" id="A0A2U2RI77"/>